<dbReference type="PROSITE" id="PS50893">
    <property type="entry name" value="ABC_TRANSPORTER_2"/>
    <property type="match status" value="1"/>
</dbReference>
<reference evidence="5" key="1">
    <citation type="submission" date="2016-08" db="EMBL/GenBank/DDBJ databases">
        <authorList>
            <person name="Loux V."/>
            <person name="Rue O."/>
        </authorList>
    </citation>
    <scope>NUCLEOTIDE SEQUENCE [LARGE SCALE GENOMIC DNA]</scope>
    <source>
        <strain evidence="5">INRA Bc05-F1</strain>
    </source>
</reference>
<evidence type="ECO:0000313" key="5">
    <source>
        <dbReference type="Proteomes" id="UP000196052"/>
    </source>
</evidence>
<evidence type="ECO:0000259" key="3">
    <source>
        <dbReference type="PROSITE" id="PS50893"/>
    </source>
</evidence>
<gene>
    <name evidence="4" type="ORF">BC05F1_01460</name>
</gene>
<dbReference type="PANTHER" id="PTHR43158:SF1">
    <property type="entry name" value="ABC TRANSPORTER, ATP-BINDING PROTEIN"/>
    <property type="match status" value="1"/>
</dbReference>
<protein>
    <submittedName>
        <fullName evidence="4">ABC transporter, ATP-binding protein</fullName>
    </submittedName>
</protein>
<dbReference type="CDD" id="cd03230">
    <property type="entry name" value="ABC_DR_subfamily_A"/>
    <property type="match status" value="1"/>
</dbReference>
<dbReference type="InterPro" id="IPR003439">
    <property type="entry name" value="ABC_transporter-like_ATP-bd"/>
</dbReference>
<keyword evidence="1" id="KW-0547">Nucleotide-binding</keyword>
<evidence type="ECO:0000313" key="4">
    <source>
        <dbReference type="EMBL" id="SCC08863.1"/>
    </source>
</evidence>
<dbReference type="Pfam" id="PF00005">
    <property type="entry name" value="ABC_tran"/>
    <property type="match status" value="1"/>
</dbReference>
<keyword evidence="2 4" id="KW-0067">ATP-binding</keyword>
<feature type="domain" description="ABC transporter" evidence="3">
    <location>
        <begin position="5"/>
        <end position="227"/>
    </location>
</feature>
<dbReference type="Proteomes" id="UP000196052">
    <property type="component" value="Unassembled WGS sequence"/>
</dbReference>
<dbReference type="GO" id="GO:0016887">
    <property type="term" value="F:ATP hydrolysis activity"/>
    <property type="evidence" value="ECO:0007669"/>
    <property type="project" value="InterPro"/>
</dbReference>
<dbReference type="EMBL" id="FMBE01000013">
    <property type="protein sequence ID" value="SCC08863.1"/>
    <property type="molecule type" value="Genomic_DNA"/>
</dbReference>
<organism evidence="4 5">
    <name type="scientific">Bacillus wiedmannii</name>
    <dbReference type="NCBI Taxonomy" id="1890302"/>
    <lineage>
        <taxon>Bacteria</taxon>
        <taxon>Bacillati</taxon>
        <taxon>Bacillota</taxon>
        <taxon>Bacilli</taxon>
        <taxon>Bacillales</taxon>
        <taxon>Bacillaceae</taxon>
        <taxon>Bacillus</taxon>
        <taxon>Bacillus cereus group</taxon>
    </lineage>
</organism>
<dbReference type="RefSeq" id="WP_088121688.1">
    <property type="nucleotide sequence ID" value="NZ_FMBE01000013.1"/>
</dbReference>
<dbReference type="SMART" id="SM00382">
    <property type="entry name" value="AAA"/>
    <property type="match status" value="1"/>
</dbReference>
<dbReference type="GO" id="GO:0005524">
    <property type="term" value="F:ATP binding"/>
    <property type="evidence" value="ECO:0007669"/>
    <property type="project" value="UniProtKB-KW"/>
</dbReference>
<dbReference type="AlphaFoldDB" id="A0A1C4BPX4"/>
<proteinExistence type="predicted"/>
<name>A0A1C4BPX4_9BACI</name>
<dbReference type="InterPro" id="IPR027417">
    <property type="entry name" value="P-loop_NTPase"/>
</dbReference>
<sequence>MTELLKIENLWKRYGLKAVIRELNIEITEGKIIGLVGDNGSGKTTLLKMIAGLQHPSEGSITIAGKKVGLQTKEIVSFMSDKPIFDDWMTVKDALFFYRDFYKDFDIQKAVDTIAEFKIPLEEKVIALSKGMIEKLQIILTFSRKAKLYVLDEPLGGIDLVSREHVLNLILQFYREDCTILISTHLINEVENIFDEVIFLKDGEIVLYENVEELRFQRGKAVTEVFKEVFKEVFSR</sequence>
<evidence type="ECO:0000256" key="2">
    <source>
        <dbReference type="ARBA" id="ARBA00022840"/>
    </source>
</evidence>
<dbReference type="InterPro" id="IPR003593">
    <property type="entry name" value="AAA+_ATPase"/>
</dbReference>
<dbReference type="Gene3D" id="3.40.50.300">
    <property type="entry name" value="P-loop containing nucleotide triphosphate hydrolases"/>
    <property type="match status" value="1"/>
</dbReference>
<dbReference type="SUPFAM" id="SSF52540">
    <property type="entry name" value="P-loop containing nucleoside triphosphate hydrolases"/>
    <property type="match status" value="1"/>
</dbReference>
<evidence type="ECO:0000256" key="1">
    <source>
        <dbReference type="ARBA" id="ARBA00022741"/>
    </source>
</evidence>
<accession>A0A1C4BPX4</accession>
<dbReference type="PANTHER" id="PTHR43158">
    <property type="entry name" value="SKFA PEPTIDE EXPORT ATP-BINDING PROTEIN SKFE"/>
    <property type="match status" value="1"/>
</dbReference>